<feature type="transmembrane region" description="Helical" evidence="1">
    <location>
        <begin position="130"/>
        <end position="150"/>
    </location>
</feature>
<evidence type="ECO:0000256" key="1">
    <source>
        <dbReference type="SAM" id="Phobius"/>
    </source>
</evidence>
<keyword evidence="1" id="KW-0812">Transmembrane</keyword>
<gene>
    <name evidence="2" type="ORF">CWS72_17600</name>
</gene>
<reference evidence="3" key="1">
    <citation type="submission" date="2017-12" db="EMBL/GenBank/DDBJ databases">
        <title>Draft genome sequence of Telmatospirillum siberiense 26-4b1T, an acidotolerant peatland alphaproteobacterium potentially involved in sulfur cycling.</title>
        <authorList>
            <person name="Hausmann B."/>
            <person name="Pjevac P."/>
            <person name="Schreck K."/>
            <person name="Herbold C.W."/>
            <person name="Daims H."/>
            <person name="Wagner M."/>
            <person name="Pester M."/>
            <person name="Loy A."/>
        </authorList>
    </citation>
    <scope>NUCLEOTIDE SEQUENCE [LARGE SCALE GENOMIC DNA]</scope>
    <source>
        <strain evidence="3">26-4b1</strain>
    </source>
</reference>
<dbReference type="Proteomes" id="UP000233293">
    <property type="component" value="Unassembled WGS sequence"/>
</dbReference>
<dbReference type="AlphaFoldDB" id="A0A2N3PS60"/>
<feature type="transmembrane region" description="Helical" evidence="1">
    <location>
        <begin position="79"/>
        <end position="99"/>
    </location>
</feature>
<dbReference type="EMBL" id="PIUM01000022">
    <property type="protein sequence ID" value="PKU23240.1"/>
    <property type="molecule type" value="Genomic_DNA"/>
</dbReference>
<feature type="transmembrane region" description="Helical" evidence="1">
    <location>
        <begin position="202"/>
        <end position="221"/>
    </location>
</feature>
<organism evidence="2 3">
    <name type="scientific">Telmatospirillum siberiense</name>
    <dbReference type="NCBI Taxonomy" id="382514"/>
    <lineage>
        <taxon>Bacteria</taxon>
        <taxon>Pseudomonadati</taxon>
        <taxon>Pseudomonadota</taxon>
        <taxon>Alphaproteobacteria</taxon>
        <taxon>Rhodospirillales</taxon>
        <taxon>Rhodospirillaceae</taxon>
        <taxon>Telmatospirillum</taxon>
    </lineage>
</organism>
<keyword evidence="1" id="KW-0472">Membrane</keyword>
<feature type="transmembrane region" description="Helical" evidence="1">
    <location>
        <begin position="21"/>
        <end position="40"/>
    </location>
</feature>
<feature type="transmembrane region" description="Helical" evidence="1">
    <location>
        <begin position="177"/>
        <end position="195"/>
    </location>
</feature>
<dbReference type="OrthoDB" id="7375587at2"/>
<proteinExistence type="predicted"/>
<protein>
    <recommendedName>
        <fullName evidence="4">O-antigen ligase domain-containing protein</fullName>
    </recommendedName>
</protein>
<accession>A0A2N3PS60</accession>
<keyword evidence="3" id="KW-1185">Reference proteome</keyword>
<sequence>MIGPLAVLGATQMTRLRLHPAFLIFGLILAFHGMVLMGTIGSIGGVAYGGKVLMNLLFGFFAAGLLISPEGRGLKILAAIWLIILAGLCLDKFVLTFPWTGIKTIVGDLNVDVSKDWQIQDPLSRRVAGFTRSSIAAAAILPCLTIVLLCRVKRAWLRCVIAASSVAAVFLTTQKGALIALLPIAGILCTPVTVGRLGWLRLCLMAFLMLSIALPVMSFGLHMDHGSGVFSTQSIYLRIAYTWPDALRWIDRHQMLWFGVGLGGIGGPQRLYAPNDFNPVDNMPILLYAYFGVFAVFYTAIVCFHALRPLTGSRERLEAAVAVVAFAFGYGTVLSVIEDQSASLFLGAALGVLWRETKARLPIAANTAAASPS</sequence>
<evidence type="ECO:0000313" key="3">
    <source>
        <dbReference type="Proteomes" id="UP000233293"/>
    </source>
</evidence>
<name>A0A2N3PS60_9PROT</name>
<feature type="transmembrane region" description="Helical" evidence="1">
    <location>
        <begin position="46"/>
        <end position="67"/>
    </location>
</feature>
<feature type="transmembrane region" description="Helical" evidence="1">
    <location>
        <begin position="155"/>
        <end position="171"/>
    </location>
</feature>
<feature type="transmembrane region" description="Helical" evidence="1">
    <location>
        <begin position="285"/>
        <end position="307"/>
    </location>
</feature>
<dbReference type="RefSeq" id="WP_101251938.1">
    <property type="nucleotide sequence ID" value="NZ_PIUM01000022.1"/>
</dbReference>
<feature type="transmembrane region" description="Helical" evidence="1">
    <location>
        <begin position="319"/>
        <end position="337"/>
    </location>
</feature>
<comment type="caution">
    <text evidence="2">The sequence shown here is derived from an EMBL/GenBank/DDBJ whole genome shotgun (WGS) entry which is preliminary data.</text>
</comment>
<evidence type="ECO:0000313" key="2">
    <source>
        <dbReference type="EMBL" id="PKU23240.1"/>
    </source>
</evidence>
<keyword evidence="1" id="KW-1133">Transmembrane helix</keyword>
<evidence type="ECO:0008006" key="4">
    <source>
        <dbReference type="Google" id="ProtNLM"/>
    </source>
</evidence>